<dbReference type="AlphaFoldDB" id="A0A8S1Q4H0"/>
<dbReference type="PANTHER" id="PTHR24347">
    <property type="entry name" value="SERINE/THREONINE-PROTEIN KINASE"/>
    <property type="match status" value="1"/>
</dbReference>
<evidence type="ECO:0000256" key="1">
    <source>
        <dbReference type="ARBA" id="ARBA00011245"/>
    </source>
</evidence>
<feature type="domain" description="Protein kinase" evidence="5">
    <location>
        <begin position="139"/>
        <end position="390"/>
    </location>
</feature>
<dbReference type="GO" id="GO:0004672">
    <property type="term" value="F:protein kinase activity"/>
    <property type="evidence" value="ECO:0007669"/>
    <property type="project" value="InterPro"/>
</dbReference>
<name>A0A8S1Q4H0_PARPR</name>
<accession>A0A8S1Q4H0</accession>
<evidence type="ECO:0000259" key="5">
    <source>
        <dbReference type="PROSITE" id="PS50011"/>
    </source>
</evidence>
<evidence type="ECO:0000256" key="3">
    <source>
        <dbReference type="ARBA" id="ARBA00022840"/>
    </source>
</evidence>
<dbReference type="EMBL" id="CAJJDM010000147">
    <property type="protein sequence ID" value="CAD8110163.1"/>
    <property type="molecule type" value="Genomic_DNA"/>
</dbReference>
<gene>
    <name evidence="6" type="ORF">PPRIM_AZ9-3.1.T1430048</name>
</gene>
<evidence type="ECO:0000313" key="6">
    <source>
        <dbReference type="EMBL" id="CAD8110163.1"/>
    </source>
</evidence>
<keyword evidence="2 4" id="KW-0547">Nucleotide-binding</keyword>
<protein>
    <recommendedName>
        <fullName evidence="5">Protein kinase domain-containing protein</fullName>
    </recommendedName>
</protein>
<dbReference type="GO" id="GO:0005524">
    <property type="term" value="F:ATP binding"/>
    <property type="evidence" value="ECO:0007669"/>
    <property type="project" value="UniProtKB-UniRule"/>
</dbReference>
<reference evidence="6" key="1">
    <citation type="submission" date="2021-01" db="EMBL/GenBank/DDBJ databases">
        <authorList>
            <consortium name="Genoscope - CEA"/>
            <person name="William W."/>
        </authorList>
    </citation>
    <scope>NUCLEOTIDE SEQUENCE</scope>
</reference>
<dbReference type="PROSITE" id="PS50011">
    <property type="entry name" value="PROTEIN_KINASE_DOM"/>
    <property type="match status" value="1"/>
</dbReference>
<evidence type="ECO:0000256" key="2">
    <source>
        <dbReference type="ARBA" id="ARBA00022741"/>
    </source>
</evidence>
<dbReference type="PROSITE" id="PS00107">
    <property type="entry name" value="PROTEIN_KINASE_ATP"/>
    <property type="match status" value="1"/>
</dbReference>
<feature type="binding site" evidence="4">
    <location>
        <position position="172"/>
    </location>
    <ligand>
        <name>ATP</name>
        <dbReference type="ChEBI" id="CHEBI:30616"/>
    </ligand>
</feature>
<organism evidence="6 7">
    <name type="scientific">Paramecium primaurelia</name>
    <dbReference type="NCBI Taxonomy" id="5886"/>
    <lineage>
        <taxon>Eukaryota</taxon>
        <taxon>Sar</taxon>
        <taxon>Alveolata</taxon>
        <taxon>Ciliophora</taxon>
        <taxon>Intramacronucleata</taxon>
        <taxon>Oligohymenophorea</taxon>
        <taxon>Peniculida</taxon>
        <taxon>Parameciidae</taxon>
        <taxon>Paramecium</taxon>
    </lineage>
</organism>
<dbReference type="Pfam" id="PF00069">
    <property type="entry name" value="Pkinase"/>
    <property type="match status" value="1"/>
</dbReference>
<dbReference type="InterPro" id="IPR008271">
    <property type="entry name" value="Ser/Thr_kinase_AS"/>
</dbReference>
<dbReference type="InterPro" id="IPR017441">
    <property type="entry name" value="Protein_kinase_ATP_BS"/>
</dbReference>
<comment type="subunit">
    <text evidence="1">Monomer.</text>
</comment>
<evidence type="ECO:0000313" key="7">
    <source>
        <dbReference type="Proteomes" id="UP000688137"/>
    </source>
</evidence>
<dbReference type="OMA" id="NEHCICL"/>
<keyword evidence="7" id="KW-1185">Reference proteome</keyword>
<comment type="caution">
    <text evidence="6">The sequence shown here is derived from an EMBL/GenBank/DDBJ whole genome shotgun (WGS) entry which is preliminary data.</text>
</comment>
<dbReference type="InterPro" id="IPR000719">
    <property type="entry name" value="Prot_kinase_dom"/>
</dbReference>
<dbReference type="FunFam" id="1.10.510.10:FF:000571">
    <property type="entry name" value="Maternal embryonic leucine zipper kinase"/>
    <property type="match status" value="1"/>
</dbReference>
<sequence>MNQLFTIANHFFIDKNNKSTSFWDKDFRKLLQNERDFTLNNEHCICLYKKGKFLNQFIERYYTIQGAYIFYGYNDLKGFRKLENVYMRTAVDSNSYPYQIQLIHNQSQVILYSNSEQNYNQIRNQLEQYCILIGFHTQYTIINQIGFGSTAQVFISKSQVNGQCYAIKRIRKNSKLNPQFLMEEIQIMNELSHPNIIKLYKVFETNKHINMVLELVEGGELLKSHRYNLRDARMIFKQLATCVDYMHQKGIMHRDLKPQNILCKTNTIEIVLADFGLATWIKDKQHIFYRCGTTGYVAPEILKYKEGTKMYTEKCDIFSLGVILYQLIYNNHPFKDIDKTKVLQKNLNAEFKFDDTIKVPQSCKDLITLMLKQSPKQRPTAAELLRHDFFNEQLFEQSNSNLTMIIQETYSDIKRSGPSLSFQNVDMKFSTINNGFKQFEDEVNDNIEQQQGTDFVELSPIWTKRIDLHRCSLNQQQGNQMVFQRQYSQDIKSKKSSIFRSEFKQKSIQMLQPLLEISQLDFQDYHQIPYINHNNMLLIHMK</sequence>
<dbReference type="SMART" id="SM00220">
    <property type="entry name" value="S_TKc"/>
    <property type="match status" value="1"/>
</dbReference>
<dbReference type="Proteomes" id="UP000688137">
    <property type="component" value="Unassembled WGS sequence"/>
</dbReference>
<keyword evidence="3 4" id="KW-0067">ATP-binding</keyword>
<evidence type="ECO:0000256" key="4">
    <source>
        <dbReference type="PROSITE-ProRule" id="PRU10141"/>
    </source>
</evidence>
<dbReference type="PROSITE" id="PS00108">
    <property type="entry name" value="PROTEIN_KINASE_ST"/>
    <property type="match status" value="1"/>
</dbReference>
<proteinExistence type="predicted"/>